<comment type="caution">
    <text evidence="2">The sequence shown here is derived from an EMBL/GenBank/DDBJ whole genome shotgun (WGS) entry which is preliminary data.</text>
</comment>
<dbReference type="EMBL" id="JADOXO010000276">
    <property type="protein sequence ID" value="KAF9807422.1"/>
    <property type="molecule type" value="Genomic_DNA"/>
</dbReference>
<protein>
    <submittedName>
        <fullName evidence="2">Uncharacterized protein</fullName>
    </submittedName>
</protein>
<feature type="region of interest" description="Disordered" evidence="1">
    <location>
        <begin position="1"/>
        <end position="28"/>
    </location>
</feature>
<evidence type="ECO:0000313" key="3">
    <source>
        <dbReference type="Proteomes" id="UP000639403"/>
    </source>
</evidence>
<name>A0A8H7NX34_9APHY</name>
<evidence type="ECO:0000313" key="2">
    <source>
        <dbReference type="EMBL" id="KAF9807422.1"/>
    </source>
</evidence>
<gene>
    <name evidence="2" type="ORF">IEO21_08229</name>
</gene>
<organism evidence="2 3">
    <name type="scientific">Rhodonia placenta</name>
    <dbReference type="NCBI Taxonomy" id="104341"/>
    <lineage>
        <taxon>Eukaryota</taxon>
        <taxon>Fungi</taxon>
        <taxon>Dikarya</taxon>
        <taxon>Basidiomycota</taxon>
        <taxon>Agaricomycotina</taxon>
        <taxon>Agaricomycetes</taxon>
        <taxon>Polyporales</taxon>
        <taxon>Adustoporiaceae</taxon>
        <taxon>Rhodonia</taxon>
    </lineage>
</organism>
<accession>A0A8H7NX34</accession>
<dbReference type="Proteomes" id="UP000639403">
    <property type="component" value="Unassembled WGS sequence"/>
</dbReference>
<feature type="region of interest" description="Disordered" evidence="1">
    <location>
        <begin position="44"/>
        <end position="65"/>
    </location>
</feature>
<evidence type="ECO:0000256" key="1">
    <source>
        <dbReference type="SAM" id="MobiDB-lite"/>
    </source>
</evidence>
<sequence>MTPLKRKRGSQDDEENRDESNGSPFKRVHQSKVDILNGCWTSRPSTITMPRSSAPTVRDSGNWSPKETGWMCQMGYFETARLPRDTGLTRTTRRTWARMCTTMNTTSTNANMPTTAVKMMIRIRIQVRTIVIPSTAVNIHTDTGPRRRTVPRTHL</sequence>
<proteinExistence type="predicted"/>
<reference evidence="2" key="1">
    <citation type="submission" date="2020-11" db="EMBL/GenBank/DDBJ databases">
        <authorList>
            <person name="Koelle M."/>
            <person name="Horta M.A.C."/>
            <person name="Nowrousian M."/>
            <person name="Ohm R.A."/>
            <person name="Benz P."/>
            <person name="Pilgard A."/>
        </authorList>
    </citation>
    <scope>NUCLEOTIDE SEQUENCE</scope>
    <source>
        <strain evidence="2">FPRL280</strain>
    </source>
</reference>
<dbReference type="AlphaFoldDB" id="A0A8H7NX34"/>
<reference evidence="2" key="2">
    <citation type="journal article" name="Front. Microbiol.">
        <title>Degradative Capacity of Two Strains of Rhodonia placenta: From Phenotype to Genotype.</title>
        <authorList>
            <person name="Kolle M."/>
            <person name="Horta M.A.C."/>
            <person name="Nowrousian M."/>
            <person name="Ohm R.A."/>
            <person name="Benz J.P."/>
            <person name="Pilgard A."/>
        </authorList>
    </citation>
    <scope>NUCLEOTIDE SEQUENCE</scope>
    <source>
        <strain evidence="2">FPRL280</strain>
    </source>
</reference>